<dbReference type="OrthoDB" id="4179501at2"/>
<keyword evidence="4" id="KW-0677">Repeat</keyword>
<evidence type="ECO:0000313" key="7">
    <source>
        <dbReference type="EMBL" id="TWE17545.1"/>
    </source>
</evidence>
<dbReference type="Proteomes" id="UP000318416">
    <property type="component" value="Unassembled WGS sequence"/>
</dbReference>
<keyword evidence="5" id="KW-0408">Iron</keyword>
<dbReference type="InterPro" id="IPR005956">
    <property type="entry name" value="4OHPhenylPyrv_dOase"/>
</dbReference>
<dbReference type="InterPro" id="IPR037523">
    <property type="entry name" value="VOC_core"/>
</dbReference>
<dbReference type="InterPro" id="IPR041736">
    <property type="entry name" value="4OHPhenylPyrv_dOase_N"/>
</dbReference>
<keyword evidence="3" id="KW-0479">Metal-binding</keyword>
<comment type="similarity">
    <text evidence="2">Belongs to the 4HPPD family.</text>
</comment>
<proteinExistence type="inferred from homology"/>
<evidence type="ECO:0000259" key="6">
    <source>
        <dbReference type="PROSITE" id="PS51819"/>
    </source>
</evidence>
<sequence length="203" mass="21162">MTDIFTEYTQPFLAGRPPVAHPDDSGPLPARRTDAVILAVGDARKTAHYYAAALAMRCTAYAGPETGSPETVSYVLESGGARFVVTSVVTPAARPLTDGGRRLAAHVATHGDGILDLAIEVTDAYAAYDYAVDRGATPVTEPYELSDRYGTVVLAVIGTASTAGPADPARHILVERTAYAGPYLPGYVAPPAGVLPPSHSLLI</sequence>
<dbReference type="EMBL" id="VIVR01000001">
    <property type="protein sequence ID" value="TWE17545.1"/>
    <property type="molecule type" value="Genomic_DNA"/>
</dbReference>
<evidence type="ECO:0000256" key="3">
    <source>
        <dbReference type="ARBA" id="ARBA00022723"/>
    </source>
</evidence>
<evidence type="ECO:0000256" key="4">
    <source>
        <dbReference type="ARBA" id="ARBA00022737"/>
    </source>
</evidence>
<dbReference type="PROSITE" id="PS51819">
    <property type="entry name" value="VOC"/>
    <property type="match status" value="1"/>
</dbReference>
<dbReference type="GO" id="GO:0046872">
    <property type="term" value="F:metal ion binding"/>
    <property type="evidence" value="ECO:0007669"/>
    <property type="project" value="UniProtKB-KW"/>
</dbReference>
<dbReference type="PANTHER" id="PTHR11959">
    <property type="entry name" value="4-HYDROXYPHENYLPYRUVATE DIOXYGENASE"/>
    <property type="match status" value="1"/>
</dbReference>
<evidence type="ECO:0000313" key="8">
    <source>
        <dbReference type="Proteomes" id="UP000318416"/>
    </source>
</evidence>
<evidence type="ECO:0000256" key="1">
    <source>
        <dbReference type="ARBA" id="ARBA00001962"/>
    </source>
</evidence>
<dbReference type="Gene3D" id="3.10.180.10">
    <property type="entry name" value="2,3-Dihydroxybiphenyl 1,2-Dioxygenase, domain 1"/>
    <property type="match status" value="1"/>
</dbReference>
<dbReference type="GO" id="GO:0003868">
    <property type="term" value="F:4-hydroxyphenylpyruvate dioxygenase activity"/>
    <property type="evidence" value="ECO:0007669"/>
    <property type="project" value="InterPro"/>
</dbReference>
<dbReference type="InterPro" id="IPR004360">
    <property type="entry name" value="Glyas_Fos-R_dOase_dom"/>
</dbReference>
<dbReference type="PANTHER" id="PTHR11959:SF1">
    <property type="entry name" value="4-HYDROXYPHENYLPYRUVATE DIOXYGENASE"/>
    <property type="match status" value="1"/>
</dbReference>
<comment type="cofactor">
    <cofactor evidence="1">
        <name>Fe cation</name>
        <dbReference type="ChEBI" id="CHEBI:24875"/>
    </cofactor>
</comment>
<comment type="caution">
    <text evidence="7">The sequence shown here is derived from an EMBL/GenBank/DDBJ whole genome shotgun (WGS) entry which is preliminary data.</text>
</comment>
<dbReference type="InterPro" id="IPR029068">
    <property type="entry name" value="Glyas_Bleomycin-R_OHBP_Dase"/>
</dbReference>
<accession>A0A561EPJ4</accession>
<keyword evidence="7" id="KW-0560">Oxidoreductase</keyword>
<evidence type="ECO:0000256" key="5">
    <source>
        <dbReference type="ARBA" id="ARBA00023004"/>
    </source>
</evidence>
<dbReference type="CDD" id="cd08342">
    <property type="entry name" value="HPPD_N_like"/>
    <property type="match status" value="1"/>
</dbReference>
<keyword evidence="7" id="KW-0223">Dioxygenase</keyword>
<dbReference type="GO" id="GO:0006572">
    <property type="term" value="P:L-tyrosine catabolic process"/>
    <property type="evidence" value="ECO:0007669"/>
    <property type="project" value="TreeGrafter"/>
</dbReference>
<reference evidence="7 8" key="1">
    <citation type="submission" date="2019-06" db="EMBL/GenBank/DDBJ databases">
        <title>Sequencing the genomes of 1000 actinobacteria strains.</title>
        <authorList>
            <person name="Klenk H.-P."/>
        </authorList>
    </citation>
    <scope>NUCLEOTIDE SEQUENCE [LARGE SCALE GENOMIC DNA]</scope>
    <source>
        <strain evidence="7 8">DSM 41649</strain>
    </source>
</reference>
<name>A0A561EPJ4_9ACTN</name>
<dbReference type="Pfam" id="PF00903">
    <property type="entry name" value="Glyoxalase"/>
    <property type="match status" value="1"/>
</dbReference>
<gene>
    <name evidence="7" type="ORF">FB465_2577</name>
</gene>
<protein>
    <submittedName>
        <fullName evidence="7">Glyoxalase/bleomycin resistance protein/dioxygenase superfamily protein</fullName>
    </submittedName>
</protein>
<organism evidence="7 8">
    <name type="scientific">Kitasatospora atroaurantiaca</name>
    <dbReference type="NCBI Taxonomy" id="285545"/>
    <lineage>
        <taxon>Bacteria</taxon>
        <taxon>Bacillati</taxon>
        <taxon>Actinomycetota</taxon>
        <taxon>Actinomycetes</taxon>
        <taxon>Kitasatosporales</taxon>
        <taxon>Streptomycetaceae</taxon>
        <taxon>Kitasatospora</taxon>
    </lineage>
</organism>
<evidence type="ECO:0000256" key="2">
    <source>
        <dbReference type="ARBA" id="ARBA00005877"/>
    </source>
</evidence>
<dbReference type="SUPFAM" id="SSF54593">
    <property type="entry name" value="Glyoxalase/Bleomycin resistance protein/Dihydroxybiphenyl dioxygenase"/>
    <property type="match status" value="1"/>
</dbReference>
<keyword evidence="8" id="KW-1185">Reference proteome</keyword>
<dbReference type="AlphaFoldDB" id="A0A561EPJ4"/>
<feature type="domain" description="VOC" evidence="6">
    <location>
        <begin position="32"/>
        <end position="176"/>
    </location>
</feature>